<feature type="transmembrane region" description="Helical" evidence="2">
    <location>
        <begin position="135"/>
        <end position="156"/>
    </location>
</feature>
<feature type="compositionally biased region" description="Low complexity" evidence="1">
    <location>
        <begin position="354"/>
        <end position="365"/>
    </location>
</feature>
<reference evidence="3 4" key="1">
    <citation type="submission" date="2019-02" db="EMBL/GenBank/DDBJ databases">
        <authorList>
            <person name="Sun L."/>
            <person name="Pan D."/>
            <person name="Wu X."/>
        </authorList>
    </citation>
    <scope>NUCLEOTIDE SEQUENCE [LARGE SCALE GENOMIC DNA]</scope>
    <source>
        <strain evidence="3 4">JW-1</strain>
    </source>
</reference>
<evidence type="ECO:0000256" key="2">
    <source>
        <dbReference type="SAM" id="Phobius"/>
    </source>
</evidence>
<feature type="transmembrane region" description="Helical" evidence="2">
    <location>
        <begin position="92"/>
        <end position="110"/>
    </location>
</feature>
<sequence length="365" mass="38814">MDVTYWYRIVLGFIPTPVIEAPILIGLALFALTWLSRGPWVTLPGDAHRRLLLTRIGIWGSLSIVAVATTVGLVAAFAGYDPTGVAGWWRRPAPVIAAALAIGVAALLLAREPLPAPGERAITPRRHWWSFAPKGQLWLAIGSAVLLTLTSVWQGFTTTLLPTGAQMIGRPTSDGGTLITSVAPEDRILPDGPFVDNPSGGGWLNNGVTLAVLAILFAILITALAQDANRPIPARSSAPGIRESREATAKILVALALGGTIITLGMLWMFVGYLGGWQVTVEASNDSAPGLPQDELGLISLTPDFAGFAGIFRFGGWFLQGIGVALLLRLAVDIWRTNRRRDAQDSERAHEDPTTSSPTAAEAAR</sequence>
<feature type="compositionally biased region" description="Basic and acidic residues" evidence="1">
    <location>
        <begin position="341"/>
        <end position="353"/>
    </location>
</feature>
<keyword evidence="2" id="KW-1133">Transmembrane helix</keyword>
<feature type="transmembrane region" description="Helical" evidence="2">
    <location>
        <begin position="6"/>
        <end position="35"/>
    </location>
</feature>
<dbReference type="KEGG" id="ltr:EVS81_03320"/>
<keyword evidence="4" id="KW-1185">Reference proteome</keyword>
<gene>
    <name evidence="3" type="ORF">EVS81_03320</name>
</gene>
<dbReference type="RefSeq" id="WP_130109124.1">
    <property type="nucleotide sequence ID" value="NZ_CP035806.1"/>
</dbReference>
<dbReference type="AlphaFoldDB" id="A0A4P6KCB3"/>
<name>A0A4P6KCB3_9MICO</name>
<proteinExistence type="predicted"/>
<evidence type="ECO:0000256" key="1">
    <source>
        <dbReference type="SAM" id="MobiDB-lite"/>
    </source>
</evidence>
<keyword evidence="2" id="KW-0472">Membrane</keyword>
<feature type="transmembrane region" description="Helical" evidence="2">
    <location>
        <begin position="311"/>
        <end position="332"/>
    </location>
</feature>
<evidence type="ECO:0000313" key="3">
    <source>
        <dbReference type="EMBL" id="QBE47975.1"/>
    </source>
</evidence>
<feature type="transmembrane region" description="Helical" evidence="2">
    <location>
        <begin position="56"/>
        <end position="80"/>
    </location>
</feature>
<feature type="region of interest" description="Disordered" evidence="1">
    <location>
        <begin position="341"/>
        <end position="365"/>
    </location>
</feature>
<organism evidence="3 4">
    <name type="scientific">Leucobacter triazinivorans</name>
    <dbReference type="NCBI Taxonomy" id="1784719"/>
    <lineage>
        <taxon>Bacteria</taxon>
        <taxon>Bacillati</taxon>
        <taxon>Actinomycetota</taxon>
        <taxon>Actinomycetes</taxon>
        <taxon>Micrococcales</taxon>
        <taxon>Microbacteriaceae</taxon>
        <taxon>Leucobacter</taxon>
    </lineage>
</organism>
<evidence type="ECO:0000313" key="4">
    <source>
        <dbReference type="Proteomes" id="UP000289260"/>
    </source>
</evidence>
<dbReference type="EMBL" id="CP035806">
    <property type="protein sequence ID" value="QBE47975.1"/>
    <property type="molecule type" value="Genomic_DNA"/>
</dbReference>
<protein>
    <submittedName>
        <fullName evidence="3">Uncharacterized protein</fullName>
    </submittedName>
</protein>
<dbReference type="OrthoDB" id="5108650at2"/>
<keyword evidence="2" id="KW-0812">Transmembrane</keyword>
<dbReference type="Proteomes" id="UP000289260">
    <property type="component" value="Chromosome"/>
</dbReference>
<feature type="transmembrane region" description="Helical" evidence="2">
    <location>
        <begin position="251"/>
        <end position="271"/>
    </location>
</feature>
<feature type="transmembrane region" description="Helical" evidence="2">
    <location>
        <begin position="203"/>
        <end position="225"/>
    </location>
</feature>
<accession>A0A4P6KCB3</accession>